<evidence type="ECO:0000313" key="3">
    <source>
        <dbReference type="Proteomes" id="UP000675781"/>
    </source>
</evidence>
<evidence type="ECO:0000313" key="2">
    <source>
        <dbReference type="EMBL" id="MBR7839028.1"/>
    </source>
</evidence>
<organism evidence="2 3">
    <name type="scientific">Actinospica durhamensis</name>
    <dbReference type="NCBI Taxonomy" id="1508375"/>
    <lineage>
        <taxon>Bacteria</taxon>
        <taxon>Bacillati</taxon>
        <taxon>Actinomycetota</taxon>
        <taxon>Actinomycetes</taxon>
        <taxon>Catenulisporales</taxon>
        <taxon>Actinospicaceae</taxon>
        <taxon>Actinospica</taxon>
    </lineage>
</organism>
<dbReference type="AlphaFoldDB" id="A0A941EYU7"/>
<name>A0A941EYU7_9ACTN</name>
<dbReference type="Proteomes" id="UP000675781">
    <property type="component" value="Unassembled WGS sequence"/>
</dbReference>
<protein>
    <submittedName>
        <fullName evidence="2">Tyrosine-protein phosphatase</fullName>
    </submittedName>
</protein>
<gene>
    <name evidence="2" type="ORF">KDL01_37530</name>
</gene>
<evidence type="ECO:0000256" key="1">
    <source>
        <dbReference type="SAM" id="SignalP"/>
    </source>
</evidence>
<dbReference type="RefSeq" id="WP_212533474.1">
    <property type="nucleotide sequence ID" value="NZ_JAGSOG010000365.1"/>
</dbReference>
<sequence length="370" mass="38365">MNTSSRLNRGGALLAAAALVAGGAGTAVAASAPAQPAAHSSELASAFTSVPFSSADVVAGTSAGTLSVTWSAPHPLGVVAVFAGTTAKTQTRFLGFGKTTDTLTVTAKYGEWIKLVPAIGQPLVLSVRDLGLASDPNLRDVGGYRTTDGQWVRMGSVYRSQALSLSSGDLAVVDTLGITNDYDLRTTSEIAAGADVVPAGATYTNLNVMADISLTPTLTSPASAEQYMQQLEQFFVTDANARTQFGTLLNGIADSKGATLFHCTAGKDRTGWATAVLLTLLGVPQDTVMQDYLLSNTYYYDSPAIQAELASMPAAESAIYAPMLQVQASYLQAGLDQVTASYGSMYNYAVHGLGLSPQTIAKLRAKLLVG</sequence>
<dbReference type="SUPFAM" id="SSF52799">
    <property type="entry name" value="(Phosphotyrosine protein) phosphatases II"/>
    <property type="match status" value="1"/>
</dbReference>
<feature type="chain" id="PRO_5037267745" evidence="1">
    <location>
        <begin position="30"/>
        <end position="370"/>
    </location>
</feature>
<dbReference type="InterPro" id="IPR010916">
    <property type="entry name" value="TonB_box_CS"/>
</dbReference>
<reference evidence="2" key="1">
    <citation type="submission" date="2021-04" db="EMBL/GenBank/DDBJ databases">
        <title>Genome based classification of Actinospica acidithermotolerans sp. nov., an actinobacterium isolated from an Indonesian hot spring.</title>
        <authorList>
            <person name="Kusuma A.B."/>
            <person name="Putra K.E."/>
            <person name="Nafisah S."/>
            <person name="Loh J."/>
            <person name="Nouioui I."/>
            <person name="Goodfellow M."/>
        </authorList>
    </citation>
    <scope>NUCLEOTIDE SEQUENCE</scope>
    <source>
        <strain evidence="2">CSCA 57</strain>
    </source>
</reference>
<dbReference type="EMBL" id="JAGSOG010000365">
    <property type="protein sequence ID" value="MBR7839028.1"/>
    <property type="molecule type" value="Genomic_DNA"/>
</dbReference>
<keyword evidence="1" id="KW-0732">Signal</keyword>
<dbReference type="Pfam" id="PF13350">
    <property type="entry name" value="Y_phosphatase3"/>
    <property type="match status" value="1"/>
</dbReference>
<dbReference type="InterPro" id="IPR016130">
    <property type="entry name" value="Tyr_Pase_AS"/>
</dbReference>
<dbReference type="PROSITE" id="PS51318">
    <property type="entry name" value="TAT"/>
    <property type="match status" value="1"/>
</dbReference>
<comment type="caution">
    <text evidence="2">The sequence shown here is derived from an EMBL/GenBank/DDBJ whole genome shotgun (WGS) entry which is preliminary data.</text>
</comment>
<dbReference type="InterPro" id="IPR006311">
    <property type="entry name" value="TAT_signal"/>
</dbReference>
<dbReference type="PROSITE" id="PS00383">
    <property type="entry name" value="TYR_PHOSPHATASE_1"/>
    <property type="match status" value="1"/>
</dbReference>
<proteinExistence type="predicted"/>
<dbReference type="PROSITE" id="PS00430">
    <property type="entry name" value="TONB_DEPENDENT_REC_1"/>
    <property type="match status" value="1"/>
</dbReference>
<feature type="signal peptide" evidence="1">
    <location>
        <begin position="1"/>
        <end position="29"/>
    </location>
</feature>
<dbReference type="Gene3D" id="3.90.190.10">
    <property type="entry name" value="Protein tyrosine phosphatase superfamily"/>
    <property type="match status" value="1"/>
</dbReference>
<dbReference type="InterPro" id="IPR026893">
    <property type="entry name" value="Tyr/Ser_Pase_IphP-type"/>
</dbReference>
<dbReference type="InterPro" id="IPR029021">
    <property type="entry name" value="Prot-tyrosine_phosphatase-like"/>
</dbReference>
<dbReference type="GO" id="GO:0004721">
    <property type="term" value="F:phosphoprotein phosphatase activity"/>
    <property type="evidence" value="ECO:0007669"/>
    <property type="project" value="InterPro"/>
</dbReference>
<keyword evidence="3" id="KW-1185">Reference proteome</keyword>
<accession>A0A941EYU7</accession>